<dbReference type="InterPro" id="IPR038078">
    <property type="entry name" value="PhoU-like_sf"/>
</dbReference>
<gene>
    <name evidence="2" type="ORF">C8D97_102376</name>
</gene>
<dbReference type="Gene3D" id="1.20.58.220">
    <property type="entry name" value="Phosphate transport system protein phou homolog 2, domain 2"/>
    <property type="match status" value="1"/>
</dbReference>
<dbReference type="PANTHER" id="PTHR36536:SF3">
    <property type="entry name" value="UPF0111 PROTEIN HI_1603"/>
    <property type="match status" value="1"/>
</dbReference>
<dbReference type="Pfam" id="PF01865">
    <property type="entry name" value="PhoU_div"/>
    <property type="match status" value="1"/>
</dbReference>
<evidence type="ECO:0000313" key="2">
    <source>
        <dbReference type="EMBL" id="PWK53984.1"/>
    </source>
</evidence>
<proteinExistence type="inferred from homology"/>
<dbReference type="EMBL" id="QGGU01000002">
    <property type="protein sequence ID" value="PWK53984.1"/>
    <property type="molecule type" value="Genomic_DNA"/>
</dbReference>
<dbReference type="NCBIfam" id="TIGR00153">
    <property type="entry name" value="TIGR00153 family protein"/>
    <property type="match status" value="1"/>
</dbReference>
<dbReference type="InterPro" id="IPR018445">
    <property type="entry name" value="Put_Phosphate_transp_reg"/>
</dbReference>
<comment type="caution">
    <text evidence="2">The sequence shown here is derived from an EMBL/GenBank/DDBJ whole genome shotgun (WGS) entry which is preliminary data.</text>
</comment>
<keyword evidence="3" id="KW-1185">Reference proteome</keyword>
<dbReference type="OrthoDB" id="9780540at2"/>
<organism evidence="2 3">
    <name type="scientific">Pleionea mediterranea</name>
    <dbReference type="NCBI Taxonomy" id="523701"/>
    <lineage>
        <taxon>Bacteria</taxon>
        <taxon>Pseudomonadati</taxon>
        <taxon>Pseudomonadota</taxon>
        <taxon>Gammaproteobacteria</taxon>
        <taxon>Oceanospirillales</taxon>
        <taxon>Pleioneaceae</taxon>
        <taxon>Pleionea</taxon>
    </lineage>
</organism>
<evidence type="ECO:0000313" key="3">
    <source>
        <dbReference type="Proteomes" id="UP000245790"/>
    </source>
</evidence>
<evidence type="ECO:0000256" key="1">
    <source>
        <dbReference type="ARBA" id="ARBA00008591"/>
    </source>
</evidence>
<name>A0A316FZ56_9GAMM</name>
<dbReference type="RefSeq" id="WP_109762236.1">
    <property type="nucleotide sequence ID" value="NZ_QGGU01000002.1"/>
</dbReference>
<dbReference type="SUPFAM" id="SSF109755">
    <property type="entry name" value="PhoU-like"/>
    <property type="match status" value="1"/>
</dbReference>
<reference evidence="2 3" key="1">
    <citation type="submission" date="2018-05" db="EMBL/GenBank/DDBJ databases">
        <title>Genomic Encyclopedia of Type Strains, Phase IV (KMG-IV): sequencing the most valuable type-strain genomes for metagenomic binning, comparative biology and taxonomic classification.</title>
        <authorList>
            <person name="Goeker M."/>
        </authorList>
    </citation>
    <scope>NUCLEOTIDE SEQUENCE [LARGE SCALE GENOMIC DNA]</scope>
    <source>
        <strain evidence="2 3">DSM 25350</strain>
    </source>
</reference>
<dbReference type="PANTHER" id="PTHR36536">
    <property type="entry name" value="UPF0111 PROTEIN HI_1603"/>
    <property type="match status" value="1"/>
</dbReference>
<protein>
    <recommendedName>
        <fullName evidence="4">TIGR00153 family protein</fullName>
    </recommendedName>
</protein>
<dbReference type="Proteomes" id="UP000245790">
    <property type="component" value="Unassembled WGS sequence"/>
</dbReference>
<dbReference type="InterPro" id="IPR002727">
    <property type="entry name" value="DUF47"/>
</dbReference>
<accession>A0A316FZ56</accession>
<comment type="similarity">
    <text evidence="1">Belongs to the UPF0111 family.</text>
</comment>
<evidence type="ECO:0008006" key="4">
    <source>
        <dbReference type="Google" id="ProtNLM"/>
    </source>
</evidence>
<sequence length="224" mass="25251">MTLISDLFAASPFRPMQDHISKVHECVSELKPFLDAVYAKDWEKVDALQQKISQLENEADDLKKEIRLKLPGGIFLPVARTDLLGLVTAQDKIANKAKDIAGLMTGRHMEIPESLQQSFGAYLTRCIDASNQAHKAIHELDELVETGFRGREASLVTHMIEELDVIENDTDTLQRKLRKELFALEADLPPVNVVFLYKIIDWIGDLADRAEKVGSDLELMLARK</sequence>
<dbReference type="AlphaFoldDB" id="A0A316FZ56"/>